<dbReference type="Gene3D" id="3.30.450.20">
    <property type="entry name" value="PAS domain"/>
    <property type="match status" value="3"/>
</dbReference>
<dbReference type="InterPro" id="IPR000700">
    <property type="entry name" value="PAS-assoc_C"/>
</dbReference>
<evidence type="ECO:0000256" key="6">
    <source>
        <dbReference type="PROSITE-ProRule" id="PRU00050"/>
    </source>
</evidence>
<evidence type="ECO:0000256" key="4">
    <source>
        <dbReference type="ARBA" id="ARBA00022679"/>
    </source>
</evidence>
<dbReference type="PROSITE" id="PS50122">
    <property type="entry name" value="CHEB"/>
    <property type="match status" value="1"/>
</dbReference>
<dbReference type="InterPro" id="IPR050903">
    <property type="entry name" value="Bact_Chemotaxis_MeTrfase"/>
</dbReference>
<dbReference type="SUPFAM" id="SSF52738">
    <property type="entry name" value="Methylesterase CheB, C-terminal domain"/>
    <property type="match status" value="1"/>
</dbReference>
<proteinExistence type="predicted"/>
<comment type="catalytic activity">
    <reaction evidence="1">
        <text>L-glutamyl-[protein] + S-adenosyl-L-methionine = [protein]-L-glutamate 5-O-methyl ester + S-adenosyl-L-homocysteine</text>
        <dbReference type="Rhea" id="RHEA:24452"/>
        <dbReference type="Rhea" id="RHEA-COMP:10208"/>
        <dbReference type="Rhea" id="RHEA-COMP:10311"/>
        <dbReference type="ChEBI" id="CHEBI:29973"/>
        <dbReference type="ChEBI" id="CHEBI:57856"/>
        <dbReference type="ChEBI" id="CHEBI:59789"/>
        <dbReference type="ChEBI" id="CHEBI:82795"/>
        <dbReference type="EC" id="2.1.1.80"/>
    </reaction>
</comment>
<dbReference type="Pfam" id="PF01339">
    <property type="entry name" value="CheB_methylest"/>
    <property type="match status" value="1"/>
</dbReference>
<evidence type="ECO:0000259" key="9">
    <source>
        <dbReference type="PROSITE" id="PS50122"/>
    </source>
</evidence>
<dbReference type="InterPro" id="IPR000673">
    <property type="entry name" value="Sig_transdc_resp-reg_Me-estase"/>
</dbReference>
<feature type="active site" evidence="6">
    <location>
        <position position="47"/>
    </location>
</feature>
<dbReference type="Pfam" id="PF13596">
    <property type="entry name" value="PAS_10"/>
    <property type="match status" value="1"/>
</dbReference>
<feature type="domain" description="CheR-type methyltransferase" evidence="10">
    <location>
        <begin position="225"/>
        <end position="470"/>
    </location>
</feature>
<dbReference type="CDD" id="cd00130">
    <property type="entry name" value="PAS"/>
    <property type="match status" value="2"/>
</dbReference>
<keyword evidence="12" id="KW-1185">Reference proteome</keyword>
<organism evidence="11 12">
    <name type="scientific">Massilia norwichensis</name>
    <dbReference type="NCBI Taxonomy" id="1442366"/>
    <lineage>
        <taxon>Bacteria</taxon>
        <taxon>Pseudomonadati</taxon>
        <taxon>Pseudomonadota</taxon>
        <taxon>Betaproteobacteria</taxon>
        <taxon>Burkholderiales</taxon>
        <taxon>Oxalobacteraceae</taxon>
        <taxon>Telluria group</taxon>
        <taxon>Massilia</taxon>
    </lineage>
</organism>
<dbReference type="Gene3D" id="1.10.155.10">
    <property type="entry name" value="Chemotaxis receptor methyltransferase CheR, N-terminal domain"/>
    <property type="match status" value="1"/>
</dbReference>
<dbReference type="SMART" id="SM00086">
    <property type="entry name" value="PAC"/>
    <property type="match status" value="3"/>
</dbReference>
<dbReference type="InterPro" id="IPR029063">
    <property type="entry name" value="SAM-dependent_MTases_sf"/>
</dbReference>
<sequence length="1110" mass="122757">METEKPPACLPFPVVGIGASAGGYPALITLLQNMPPSSGMALVVILHLAPGEPSTADRLLQSATDMPVVQVGHTMPVLPDKVYVIPPDRSLSMRDGELVLGRLERSRGGPVAIDIFLRTLADAHHEYAIGIVLSGMGSDGTAGLACIKEMGGMTIVQLPSDAEHGSMPRSAIGSGMADFVLPAHEMPRKLLELRDTLGAIRRKAHAGNRLDGVPLDMGPFPEVTLRDVLAVLHERTGHDFTHYRRSTLLRRLERRLQVRGTPDLADYYQLLRKDSAEAPALMKDLLIGVTSFYRDRDAFESLGRVALPELFRSGRDPVRAWVAACSTGEEAYTVAMLLADQAVRQGGGADWQIFASDIDEHAIGTAGAGLYPISIAESIPEPQLMRWFTREADQYKVRRSLRDRILFTRHNLLHEPAFSRLDLISCRNFLIYLNREMHRHLLQQFHFALNPGGYLMLGSAESVEAATDLFVPVDAARKIYQARQVARSPASLAVPLPSAVPAPALPIEAGAAAVPPASRRGRLFSFAEIHLHKAAELAPPSILLDAEGDILHISEQAVGFLRQAGGEPTRELLRLVLPELQLPLRAALFQARKSAGPASTGPLRCEREQGAGAVDLQVLPFQDPHAEGGLMLVRFVELPEFAAQAAPVPPQDQALLDQLDEELRHTRRQLRETIEHAEAAAGEMRIYGEEMQATVEELRAAAAELERSRNELLSANRELTATNLDLRRRAEEAAKAHDDLGNLVASSDVATIFLDREMRILRYTPRIADFFNVIPADIGRPLLHITNRLDAPRLAEDAAQVFVTLQVMEREVRSTDGRDYIVRVHPYRTTRHSIDGAVMTFFDITSRRAAEEAMRESEERLRLFVTASSDILYRMSADWSEMRVLQGKGFLANTDAPSRSWIDTYIPAEERPRVQAAISRAIAERSIFELEHRVIGKDGGVAWTFSRAIPLLDAEGKIVEWFGAANDITRRKREEEARRESEARLSTIFESLPVGVCVMKPDGTMLLSNRIMHHYLPTGVMPSIDRVRGERWRAWHEDGRPVGFMDFPGARALRGEWVVPGIEMLYLQDDGREIWTQVAAAAVVDGDGRSTGEAAVVITDIDVLKRTGHD</sequence>
<keyword evidence="6" id="KW-0145">Chemotaxis</keyword>
<dbReference type="CDD" id="cd16434">
    <property type="entry name" value="CheB-CheR_fusion"/>
    <property type="match status" value="1"/>
</dbReference>
<dbReference type="EC" id="2.1.1.80" evidence="2"/>
<feature type="coiled-coil region" evidence="7">
    <location>
        <begin position="656"/>
        <end position="736"/>
    </location>
</feature>
<dbReference type="Proteomes" id="UP001205560">
    <property type="component" value="Unassembled WGS sequence"/>
</dbReference>
<feature type="domain" description="PAC" evidence="8">
    <location>
        <begin position="806"/>
        <end position="856"/>
    </location>
</feature>
<dbReference type="RefSeq" id="WP_258845207.1">
    <property type="nucleotide sequence ID" value="NZ_JANUGX010000009.1"/>
</dbReference>
<dbReference type="Gene3D" id="3.40.50.150">
    <property type="entry name" value="Vaccinia Virus protein VP39"/>
    <property type="match status" value="1"/>
</dbReference>
<dbReference type="InterPro" id="IPR035909">
    <property type="entry name" value="CheB_C"/>
</dbReference>
<evidence type="ECO:0000256" key="3">
    <source>
        <dbReference type="ARBA" id="ARBA00022603"/>
    </source>
</evidence>
<keyword evidence="7" id="KW-0175">Coiled coil</keyword>
<feature type="active site" evidence="6">
    <location>
        <position position="139"/>
    </location>
</feature>
<keyword evidence="4" id="KW-0808">Transferase</keyword>
<dbReference type="Pfam" id="PF03705">
    <property type="entry name" value="CheR_N"/>
    <property type="match status" value="1"/>
</dbReference>
<evidence type="ECO:0000256" key="7">
    <source>
        <dbReference type="SAM" id="Coils"/>
    </source>
</evidence>
<evidence type="ECO:0000313" key="12">
    <source>
        <dbReference type="Proteomes" id="UP001205560"/>
    </source>
</evidence>
<dbReference type="InterPro" id="IPR022641">
    <property type="entry name" value="CheR_N"/>
</dbReference>
<evidence type="ECO:0000313" key="11">
    <source>
        <dbReference type="EMBL" id="MCS0589439.1"/>
    </source>
</evidence>
<reference evidence="11 12" key="1">
    <citation type="submission" date="2022-08" db="EMBL/GenBank/DDBJ databases">
        <title>Reclassification of Massilia species as members of the genera Telluria, Duganella, Pseudoduganella, Mokoshia gen. nov. and Zemynaea gen. nov. using orthogonal and non-orthogonal genome-based approaches.</title>
        <authorList>
            <person name="Bowman J.P."/>
        </authorList>
    </citation>
    <scope>NUCLEOTIDE SEQUENCE [LARGE SCALE GENOMIC DNA]</scope>
    <source>
        <strain evidence="11 12">LMG 28164</strain>
    </source>
</reference>
<dbReference type="InterPro" id="IPR000780">
    <property type="entry name" value="CheR_MeTrfase"/>
</dbReference>
<dbReference type="InterPro" id="IPR035965">
    <property type="entry name" value="PAS-like_dom_sf"/>
</dbReference>
<dbReference type="SUPFAM" id="SSF47757">
    <property type="entry name" value="Chemotaxis receptor methyltransferase CheR, N-terminal domain"/>
    <property type="match status" value="1"/>
</dbReference>
<dbReference type="PANTHER" id="PTHR24422">
    <property type="entry name" value="CHEMOTAXIS PROTEIN METHYLTRANSFERASE"/>
    <property type="match status" value="1"/>
</dbReference>
<dbReference type="EMBL" id="JANUGX010000009">
    <property type="protein sequence ID" value="MCS0589439.1"/>
    <property type="molecule type" value="Genomic_DNA"/>
</dbReference>
<feature type="active site" evidence="6">
    <location>
        <position position="20"/>
    </location>
</feature>
<dbReference type="PANTHER" id="PTHR24422:SF27">
    <property type="entry name" value="PROTEIN-GLUTAMATE O-METHYLTRANSFERASE"/>
    <property type="match status" value="1"/>
</dbReference>
<dbReference type="SMART" id="SM00091">
    <property type="entry name" value="PAS"/>
    <property type="match status" value="3"/>
</dbReference>
<evidence type="ECO:0000256" key="5">
    <source>
        <dbReference type="ARBA" id="ARBA00022691"/>
    </source>
</evidence>
<evidence type="ECO:0000259" key="10">
    <source>
        <dbReference type="PROSITE" id="PS50123"/>
    </source>
</evidence>
<evidence type="ECO:0000259" key="8">
    <source>
        <dbReference type="PROSITE" id="PS50113"/>
    </source>
</evidence>
<dbReference type="InterPro" id="IPR022642">
    <property type="entry name" value="CheR_C"/>
</dbReference>
<evidence type="ECO:0000256" key="1">
    <source>
        <dbReference type="ARBA" id="ARBA00001541"/>
    </source>
</evidence>
<dbReference type="Gene3D" id="3.40.50.180">
    <property type="entry name" value="Methylesterase CheB, C-terminal domain"/>
    <property type="match status" value="1"/>
</dbReference>
<dbReference type="Pfam" id="PF08447">
    <property type="entry name" value="PAS_3"/>
    <property type="match status" value="1"/>
</dbReference>
<dbReference type="PRINTS" id="PR00996">
    <property type="entry name" value="CHERMTFRASE"/>
</dbReference>
<protein>
    <recommendedName>
        <fullName evidence="2">protein-glutamate O-methyltransferase</fullName>
        <ecNumber evidence="2">2.1.1.80</ecNumber>
    </recommendedName>
</protein>
<keyword evidence="5" id="KW-0949">S-adenosyl-L-methionine</keyword>
<dbReference type="InterPro" id="IPR013655">
    <property type="entry name" value="PAS_fold_3"/>
</dbReference>
<dbReference type="InterPro" id="IPR036804">
    <property type="entry name" value="CheR_N_sf"/>
</dbReference>
<dbReference type="SUPFAM" id="SSF55785">
    <property type="entry name" value="PYP-like sensor domain (PAS domain)"/>
    <property type="match status" value="3"/>
</dbReference>
<feature type="domain" description="PAC" evidence="8">
    <location>
        <begin position="928"/>
        <end position="980"/>
    </location>
</feature>
<keyword evidence="3" id="KW-0489">Methyltransferase</keyword>
<dbReference type="InterPro" id="IPR001610">
    <property type="entry name" value="PAC"/>
</dbReference>
<accession>A0ABT2A5I1</accession>
<dbReference type="SMART" id="SM00138">
    <property type="entry name" value="MeTrc"/>
    <property type="match status" value="1"/>
</dbReference>
<gene>
    <name evidence="11" type="ORF">NX782_09485</name>
</gene>
<dbReference type="SUPFAM" id="SSF53335">
    <property type="entry name" value="S-adenosyl-L-methionine-dependent methyltransferases"/>
    <property type="match status" value="1"/>
</dbReference>
<dbReference type="Pfam" id="PF01739">
    <property type="entry name" value="CheR"/>
    <property type="match status" value="1"/>
</dbReference>
<keyword evidence="6" id="KW-0378">Hydrolase</keyword>
<evidence type="ECO:0000256" key="2">
    <source>
        <dbReference type="ARBA" id="ARBA00012534"/>
    </source>
</evidence>
<dbReference type="NCBIfam" id="TIGR00229">
    <property type="entry name" value="sensory_box"/>
    <property type="match status" value="2"/>
</dbReference>
<feature type="domain" description="CheB-type methylesterase" evidence="9">
    <location>
        <begin position="11"/>
        <end position="197"/>
    </location>
</feature>
<comment type="caution">
    <text evidence="11">The sequence shown here is derived from an EMBL/GenBank/DDBJ whole genome shotgun (WGS) entry which is preliminary data.</text>
</comment>
<dbReference type="PROSITE" id="PS50123">
    <property type="entry name" value="CHER"/>
    <property type="match status" value="1"/>
</dbReference>
<name>A0ABT2A5I1_9BURK</name>
<dbReference type="PROSITE" id="PS50113">
    <property type="entry name" value="PAC"/>
    <property type="match status" value="2"/>
</dbReference>
<dbReference type="InterPro" id="IPR000014">
    <property type="entry name" value="PAS"/>
</dbReference>